<accession>A0AAJ6Y9T2</accession>
<dbReference type="Pfam" id="PF00226">
    <property type="entry name" value="DnaJ"/>
    <property type="match status" value="1"/>
</dbReference>
<dbReference type="RefSeq" id="XP_011047334.1">
    <property type="nucleotide sequence ID" value="XM_011049032.1"/>
</dbReference>
<protein>
    <submittedName>
        <fullName evidence="3">Uncharacterized protein LOC105141715 isoform X2</fullName>
    </submittedName>
</protein>
<feature type="domain" description="J" evidence="1">
    <location>
        <begin position="54"/>
        <end position="117"/>
    </location>
</feature>
<keyword evidence="2" id="KW-1185">Reference proteome</keyword>
<reference evidence="3" key="1">
    <citation type="submission" date="2025-08" db="UniProtKB">
        <authorList>
            <consortium name="RefSeq"/>
        </authorList>
    </citation>
    <scope>IDENTIFICATION</scope>
</reference>
<dbReference type="PANTHER" id="PTHR45295">
    <property type="entry name" value="CHAPERONE PROTEIN DNAJ C76, CHLOROPLASTIC"/>
    <property type="match status" value="1"/>
</dbReference>
<dbReference type="CDD" id="cd06257">
    <property type="entry name" value="DnaJ"/>
    <property type="match status" value="1"/>
</dbReference>
<dbReference type="Pfam" id="PF13370">
    <property type="entry name" value="Fer4_13"/>
    <property type="match status" value="1"/>
</dbReference>
<dbReference type="PRINTS" id="PR00625">
    <property type="entry name" value="JDOMAIN"/>
</dbReference>
<dbReference type="Proteomes" id="UP000694918">
    <property type="component" value="Unplaced"/>
</dbReference>
<gene>
    <name evidence="3" type="primary">LOC105141715</name>
</gene>
<dbReference type="SMART" id="SM00271">
    <property type="entry name" value="DnaJ"/>
    <property type="match status" value="1"/>
</dbReference>
<dbReference type="InterPro" id="IPR036869">
    <property type="entry name" value="J_dom_sf"/>
</dbReference>
<sequence length="299" mass="33736">MSVSLLPIDHLSITKAFQIHASYFNPSTTISRHKCSLVRCCDRRREGSARIKKNYYELLGVSVDSSNQKIKEAYRKLQKKYHPDIAGQKGHEDALMLNEAYNVLMTDDLRTKYDASIGHMTVQIGKNNYVNVMGSSSWKGPLRPQALFVDENACIGCRECVHHASNTFILDESIGCARVKTQYGDDDQKIEVSVESCPVNCIYWVDREELALLEFLIQPQLKQGYGVFGQGWDRPANVFTAAKTLSKQLRQEAEHNHNNVQTTVEEETPAQAEARANAALKIKMESFSKIWDSLNGIFG</sequence>
<evidence type="ECO:0000313" key="2">
    <source>
        <dbReference type="Proteomes" id="UP000694918"/>
    </source>
</evidence>
<dbReference type="Gene3D" id="3.30.70.20">
    <property type="match status" value="1"/>
</dbReference>
<evidence type="ECO:0000313" key="3">
    <source>
        <dbReference type="RefSeq" id="XP_011047334.1"/>
    </source>
</evidence>
<organism evidence="2 3">
    <name type="scientific">Populus euphratica</name>
    <name type="common">Euphrates poplar</name>
    <dbReference type="NCBI Taxonomy" id="75702"/>
    <lineage>
        <taxon>Eukaryota</taxon>
        <taxon>Viridiplantae</taxon>
        <taxon>Streptophyta</taxon>
        <taxon>Embryophyta</taxon>
        <taxon>Tracheophyta</taxon>
        <taxon>Spermatophyta</taxon>
        <taxon>Magnoliopsida</taxon>
        <taxon>eudicotyledons</taxon>
        <taxon>Gunneridae</taxon>
        <taxon>Pentapetalae</taxon>
        <taxon>rosids</taxon>
        <taxon>fabids</taxon>
        <taxon>Malpighiales</taxon>
        <taxon>Salicaceae</taxon>
        <taxon>Saliceae</taxon>
        <taxon>Populus</taxon>
    </lineage>
</organism>
<evidence type="ECO:0000259" key="1">
    <source>
        <dbReference type="PROSITE" id="PS50076"/>
    </source>
</evidence>
<dbReference type="AlphaFoldDB" id="A0AAJ6Y9T2"/>
<dbReference type="GeneID" id="105141715"/>
<proteinExistence type="predicted"/>
<dbReference type="Gene3D" id="1.10.287.110">
    <property type="entry name" value="DnaJ domain"/>
    <property type="match status" value="1"/>
</dbReference>
<name>A0AAJ6Y9T2_POPEU</name>
<dbReference type="SUPFAM" id="SSF46565">
    <property type="entry name" value="Chaperone J-domain"/>
    <property type="match status" value="1"/>
</dbReference>
<dbReference type="SUPFAM" id="SSF54862">
    <property type="entry name" value="4Fe-4S ferredoxins"/>
    <property type="match status" value="1"/>
</dbReference>
<dbReference type="InterPro" id="IPR001623">
    <property type="entry name" value="DnaJ_domain"/>
</dbReference>
<dbReference type="PROSITE" id="PS50076">
    <property type="entry name" value="DNAJ_2"/>
    <property type="match status" value="1"/>
</dbReference>
<dbReference type="PANTHER" id="PTHR45295:SF4">
    <property type="entry name" value="OS06G0474800 PROTEIN"/>
    <property type="match status" value="1"/>
</dbReference>